<evidence type="ECO:0000313" key="2">
    <source>
        <dbReference type="Proteomes" id="UP000479710"/>
    </source>
</evidence>
<comment type="caution">
    <text evidence="1">The sequence shown here is derived from an EMBL/GenBank/DDBJ whole genome shotgun (WGS) entry which is preliminary data.</text>
</comment>
<protein>
    <submittedName>
        <fullName evidence="1">Uncharacterized protein</fullName>
    </submittedName>
</protein>
<keyword evidence="2" id="KW-1185">Reference proteome</keyword>
<gene>
    <name evidence="1" type="ORF">E2562_036586</name>
</gene>
<reference evidence="1 2" key="1">
    <citation type="submission" date="2019-11" db="EMBL/GenBank/DDBJ databases">
        <title>Whole genome sequence of Oryza granulata.</title>
        <authorList>
            <person name="Li W."/>
        </authorList>
    </citation>
    <scope>NUCLEOTIDE SEQUENCE [LARGE SCALE GENOMIC DNA]</scope>
    <source>
        <strain evidence="2">cv. Menghai</strain>
        <tissue evidence="1">Leaf</tissue>
    </source>
</reference>
<evidence type="ECO:0000313" key="1">
    <source>
        <dbReference type="EMBL" id="KAF0927844.1"/>
    </source>
</evidence>
<accession>A0A6G1ET90</accession>
<proteinExistence type="predicted"/>
<organism evidence="1 2">
    <name type="scientific">Oryza meyeriana var. granulata</name>
    <dbReference type="NCBI Taxonomy" id="110450"/>
    <lineage>
        <taxon>Eukaryota</taxon>
        <taxon>Viridiplantae</taxon>
        <taxon>Streptophyta</taxon>
        <taxon>Embryophyta</taxon>
        <taxon>Tracheophyta</taxon>
        <taxon>Spermatophyta</taxon>
        <taxon>Magnoliopsida</taxon>
        <taxon>Liliopsida</taxon>
        <taxon>Poales</taxon>
        <taxon>Poaceae</taxon>
        <taxon>BOP clade</taxon>
        <taxon>Oryzoideae</taxon>
        <taxon>Oryzeae</taxon>
        <taxon>Oryzinae</taxon>
        <taxon>Oryza</taxon>
        <taxon>Oryza meyeriana</taxon>
    </lineage>
</organism>
<dbReference type="OrthoDB" id="10261212at2759"/>
<sequence>PQQQILVGAIVSGSASGVDHNQKKGILATLQVDEEQLENHPDAVWKALEEVDGERSLFTLHFKPIKQ</sequence>
<dbReference type="EMBL" id="SPHZ02000003">
    <property type="protein sequence ID" value="KAF0927844.1"/>
    <property type="molecule type" value="Genomic_DNA"/>
</dbReference>
<feature type="non-terminal residue" evidence="1">
    <location>
        <position position="1"/>
    </location>
</feature>
<name>A0A6G1ET90_9ORYZ</name>
<dbReference type="AlphaFoldDB" id="A0A6G1ET90"/>
<dbReference type="Proteomes" id="UP000479710">
    <property type="component" value="Unassembled WGS sequence"/>
</dbReference>